<dbReference type="OrthoDB" id="8685508at2"/>
<name>A0A1I0ATG8_9GAMM</name>
<dbReference type="Gene3D" id="3.40.50.1240">
    <property type="entry name" value="Phosphoglycerate mutase-like"/>
    <property type="match status" value="1"/>
</dbReference>
<evidence type="ECO:0000256" key="1">
    <source>
        <dbReference type="SAM" id="SignalP"/>
    </source>
</evidence>
<dbReference type="CDD" id="cd07040">
    <property type="entry name" value="HP"/>
    <property type="match status" value="1"/>
</dbReference>
<dbReference type="InterPro" id="IPR029033">
    <property type="entry name" value="His_PPase_superfam"/>
</dbReference>
<dbReference type="STRING" id="430453.SAMN04487962_10389"/>
<protein>
    <submittedName>
        <fullName evidence="2">Phosphohistidine phosphatase SixA</fullName>
    </submittedName>
</protein>
<dbReference type="AlphaFoldDB" id="A0A1I0ATG8"/>
<dbReference type="Proteomes" id="UP000198762">
    <property type="component" value="Unassembled WGS sequence"/>
</dbReference>
<dbReference type="SUPFAM" id="SSF53254">
    <property type="entry name" value="Phosphoglycerate mutase-like"/>
    <property type="match status" value="1"/>
</dbReference>
<organism evidence="2 3">
    <name type="scientific">Marinobacter segnicrescens</name>
    <dbReference type="NCBI Taxonomy" id="430453"/>
    <lineage>
        <taxon>Bacteria</taxon>
        <taxon>Pseudomonadati</taxon>
        <taxon>Pseudomonadota</taxon>
        <taxon>Gammaproteobacteria</taxon>
        <taxon>Pseudomonadales</taxon>
        <taxon>Marinobacteraceae</taxon>
        <taxon>Marinobacter</taxon>
    </lineage>
</organism>
<evidence type="ECO:0000313" key="2">
    <source>
        <dbReference type="EMBL" id="SES97198.1"/>
    </source>
</evidence>
<proteinExistence type="predicted"/>
<feature type="chain" id="PRO_5011600110" evidence="1">
    <location>
        <begin position="26"/>
        <end position="189"/>
    </location>
</feature>
<keyword evidence="3" id="KW-1185">Reference proteome</keyword>
<gene>
    <name evidence="2" type="ORF">SAMN04487962_10389</name>
</gene>
<dbReference type="RefSeq" id="WP_091849335.1">
    <property type="nucleotide sequence ID" value="NZ_FOHZ01000003.1"/>
</dbReference>
<dbReference type="InterPro" id="IPR013078">
    <property type="entry name" value="His_Pase_superF_clade-1"/>
</dbReference>
<dbReference type="EMBL" id="FOHZ01000003">
    <property type="protein sequence ID" value="SES97198.1"/>
    <property type="molecule type" value="Genomic_DNA"/>
</dbReference>
<evidence type="ECO:0000313" key="3">
    <source>
        <dbReference type="Proteomes" id="UP000198762"/>
    </source>
</evidence>
<keyword evidence="1" id="KW-0732">Signal</keyword>
<feature type="signal peptide" evidence="1">
    <location>
        <begin position="1"/>
        <end position="25"/>
    </location>
</feature>
<sequence length="189" mass="20579">MILCRLACSALLLLLSALTASAVSADEEAWKALQEGRALLMLRHALAPGTGDPENFALDDCSTQRNLNDRGREQARAWKELLWKHGIGEARVYTSQWCRSRDTATEMAIGKVTEWPPLNSFFAGRGNGDMQTRQTIALVNELKPGLPVVLVSHQVNITRLTGVYPSSGEGVIIALPLSDNPTILATVMP</sequence>
<reference evidence="3" key="1">
    <citation type="submission" date="2016-10" db="EMBL/GenBank/DDBJ databases">
        <authorList>
            <person name="Varghese N."/>
            <person name="Submissions S."/>
        </authorList>
    </citation>
    <scope>NUCLEOTIDE SEQUENCE [LARGE SCALE GENOMIC DNA]</scope>
    <source>
        <strain evidence="3">CGMCC 1.6489</strain>
    </source>
</reference>
<dbReference type="Pfam" id="PF00300">
    <property type="entry name" value="His_Phos_1"/>
    <property type="match status" value="1"/>
</dbReference>
<accession>A0A1I0ATG8</accession>